<gene>
    <name evidence="1" type="ORF">F2Q70_00001426</name>
</gene>
<sequence length="81" mass="9281">MIPSPKFCLCTHDMRRRGMKLIVSLIMYCDELCVGFKLEIVCTARTMDFVSNPNSTDAKPWSSDSLFLLWRAVTPELHLSL</sequence>
<dbReference type="EMBL" id="QGKY02001015">
    <property type="protein sequence ID" value="KAF2576012.1"/>
    <property type="molecule type" value="Genomic_DNA"/>
</dbReference>
<dbReference type="AlphaFoldDB" id="A0A8S9J382"/>
<proteinExistence type="predicted"/>
<organism evidence="1">
    <name type="scientific">Brassica cretica</name>
    <name type="common">Mustard</name>
    <dbReference type="NCBI Taxonomy" id="69181"/>
    <lineage>
        <taxon>Eukaryota</taxon>
        <taxon>Viridiplantae</taxon>
        <taxon>Streptophyta</taxon>
        <taxon>Embryophyta</taxon>
        <taxon>Tracheophyta</taxon>
        <taxon>Spermatophyta</taxon>
        <taxon>Magnoliopsida</taxon>
        <taxon>eudicotyledons</taxon>
        <taxon>Gunneridae</taxon>
        <taxon>Pentapetalae</taxon>
        <taxon>rosids</taxon>
        <taxon>malvids</taxon>
        <taxon>Brassicales</taxon>
        <taxon>Brassicaceae</taxon>
        <taxon>Brassiceae</taxon>
        <taxon>Brassica</taxon>
    </lineage>
</organism>
<protein>
    <submittedName>
        <fullName evidence="1">Uncharacterized protein</fullName>
    </submittedName>
</protein>
<accession>A0A8S9J382</accession>
<comment type="caution">
    <text evidence="1">The sequence shown here is derived from an EMBL/GenBank/DDBJ whole genome shotgun (WGS) entry which is preliminary data.</text>
</comment>
<evidence type="ECO:0000313" key="1">
    <source>
        <dbReference type="EMBL" id="KAF2576012.1"/>
    </source>
</evidence>
<reference evidence="1" key="1">
    <citation type="submission" date="2019-12" db="EMBL/GenBank/DDBJ databases">
        <title>Genome sequencing and annotation of Brassica cretica.</title>
        <authorList>
            <person name="Studholme D.J."/>
            <person name="Sarris P.F."/>
        </authorList>
    </citation>
    <scope>NUCLEOTIDE SEQUENCE</scope>
    <source>
        <strain evidence="1">PFS-102/07</strain>
        <tissue evidence="1">Leaf</tissue>
    </source>
</reference>
<name>A0A8S9J382_BRACR</name>